<dbReference type="Proteomes" id="UP000838100">
    <property type="component" value="Unassembled WGS sequence"/>
</dbReference>
<dbReference type="EMBL" id="CAKLPX010000002">
    <property type="protein sequence ID" value="CAH0991739.1"/>
    <property type="molecule type" value="Genomic_DNA"/>
</dbReference>
<protein>
    <recommendedName>
        <fullName evidence="3">DUF1837 domain-containing protein</fullName>
    </recommendedName>
</protein>
<evidence type="ECO:0000313" key="1">
    <source>
        <dbReference type="EMBL" id="CAH0991739.1"/>
    </source>
</evidence>
<organism evidence="1 2">
    <name type="scientific">Sinobacterium norvegicum</name>
    <dbReference type="NCBI Taxonomy" id="1641715"/>
    <lineage>
        <taxon>Bacteria</taxon>
        <taxon>Pseudomonadati</taxon>
        <taxon>Pseudomonadota</taxon>
        <taxon>Gammaproteobacteria</taxon>
        <taxon>Cellvibrionales</taxon>
        <taxon>Spongiibacteraceae</taxon>
        <taxon>Sinobacterium</taxon>
    </lineage>
</organism>
<dbReference type="RefSeq" id="WP_237444439.1">
    <property type="nucleotide sequence ID" value="NZ_CAKLPX010000002.1"/>
</dbReference>
<gene>
    <name evidence="1" type="ORF">SIN8267_01853</name>
</gene>
<reference evidence="1" key="1">
    <citation type="submission" date="2021-12" db="EMBL/GenBank/DDBJ databases">
        <authorList>
            <person name="Rodrigo-Torres L."/>
            <person name="Arahal R. D."/>
            <person name="Lucena T."/>
        </authorList>
    </citation>
    <scope>NUCLEOTIDE SEQUENCE</scope>
    <source>
        <strain evidence="1">CECT 8267</strain>
    </source>
</reference>
<proteinExistence type="predicted"/>
<accession>A0ABM9AFI6</accession>
<evidence type="ECO:0008006" key="3">
    <source>
        <dbReference type="Google" id="ProtNLM"/>
    </source>
</evidence>
<evidence type="ECO:0000313" key="2">
    <source>
        <dbReference type="Proteomes" id="UP000838100"/>
    </source>
</evidence>
<comment type="caution">
    <text evidence="1">The sequence shown here is derived from an EMBL/GenBank/DDBJ whole genome shotgun (WGS) entry which is preliminary data.</text>
</comment>
<keyword evidence="2" id="KW-1185">Reference proteome</keyword>
<name>A0ABM9AFI6_9GAMM</name>
<sequence>MPITLTPYTSDELCQGHTWVITNEDLLAQVVAKVLMGKQLHVEKILKGLSESRVNFRDNVVNDAINKLTLEDNEDPYHRDGLIFQIFSWVAAHKSKSDTSVLRAPHLVKAQKGFDGLQININDGNVSDIIIFEDKATENPRKTIREKVWPEFNEFYLGERESELQQEVTTMLSMRPDIVNDIEEAIETIFWEQARKFRVATTASQSHMSAEGRARLFKGYDTTISNHTVDYRNAECVHIPELRDWMQHFSEQVIEHLNSYRGNPDV</sequence>